<reference evidence="1" key="2">
    <citation type="submission" date="2023-06" db="EMBL/GenBank/DDBJ databases">
        <authorList>
            <consortium name="Lawrence Berkeley National Laboratory"/>
            <person name="Haridas S."/>
            <person name="Hensen N."/>
            <person name="Bonometti L."/>
            <person name="Westerberg I."/>
            <person name="Brannstrom I.O."/>
            <person name="Guillou S."/>
            <person name="Cros-Aarteil S."/>
            <person name="Calhoun S."/>
            <person name="Kuo A."/>
            <person name="Mondo S."/>
            <person name="Pangilinan J."/>
            <person name="Riley R."/>
            <person name="Labutti K."/>
            <person name="Andreopoulos B."/>
            <person name="Lipzen A."/>
            <person name="Chen C."/>
            <person name="Yanf M."/>
            <person name="Daum C."/>
            <person name="Ng V."/>
            <person name="Clum A."/>
            <person name="Steindorff A."/>
            <person name="Ohm R."/>
            <person name="Martin F."/>
            <person name="Silar P."/>
            <person name="Natvig D."/>
            <person name="Lalanne C."/>
            <person name="Gautier V."/>
            <person name="Ament-Velasquez S.L."/>
            <person name="Kruys A."/>
            <person name="Hutchinson M.I."/>
            <person name="Powell A.J."/>
            <person name="Barry K."/>
            <person name="Miller A.N."/>
            <person name="Grigoriev I.V."/>
            <person name="Debuchy R."/>
            <person name="Gladieux P."/>
            <person name="Thoren M.H."/>
            <person name="Johannesson H."/>
        </authorList>
    </citation>
    <scope>NUCLEOTIDE SEQUENCE</scope>
    <source>
        <strain evidence="1">SMH4131-1</strain>
    </source>
</reference>
<dbReference type="GO" id="GO:0051118">
    <property type="term" value="F:glucan endo-1,3-alpha-glucosidase activity"/>
    <property type="evidence" value="ECO:0007669"/>
    <property type="project" value="InterPro"/>
</dbReference>
<comment type="caution">
    <text evidence="1">The sequence shown here is derived from an EMBL/GenBank/DDBJ whole genome shotgun (WGS) entry which is preliminary data.</text>
</comment>
<proteinExistence type="predicted"/>
<protein>
    <submittedName>
        <fullName evidence="1">Glycoside hydrolase</fullName>
    </submittedName>
</protein>
<sequence length="411" mass="44483">MSNLSQALTDVAQAQSLGLTAFALNIQQPDARWTHATLQLLFTAAAQTGFKLFFSMDMSTIPFPHAFIPLFNEYAVNTAYYTYNARPFLSTFRCGASSYEDWASALSALHLSPFFVPSFDDCTWAGTNAGAFTQQFFQDHPILDGVMEWETAWPAPGETGNVSSTRDEASMKVARSEGKVYMMPVSTFQFKHMDATNNWFRRGGLTLPLRMQQALELGPDFVELLTWNDAGEGHYVGNIWPEAISVVDGRVAALVDWYDHAAWQGLLGPFIAALGMGSGEMYPAAGDAYVGAFWYQPLLKGVDCVADRYGLGKPLGWEDAEDVVSVAVVLPAGSERVSVKVWSGDSLVGQFEAAAGLNIYEVGARHGRQVVELVSGSGVLLGRGVGLVDVSDSIEGTGGVCNFNYQVAAIA</sequence>
<gene>
    <name evidence="1" type="ORF">B0T19DRAFT_362556</name>
</gene>
<organism evidence="1 2">
    <name type="scientific">Cercophora scortea</name>
    <dbReference type="NCBI Taxonomy" id="314031"/>
    <lineage>
        <taxon>Eukaryota</taxon>
        <taxon>Fungi</taxon>
        <taxon>Dikarya</taxon>
        <taxon>Ascomycota</taxon>
        <taxon>Pezizomycotina</taxon>
        <taxon>Sordariomycetes</taxon>
        <taxon>Sordariomycetidae</taxon>
        <taxon>Sordariales</taxon>
        <taxon>Lasiosphaeriaceae</taxon>
        <taxon>Cercophora</taxon>
    </lineage>
</organism>
<dbReference type="EMBL" id="JAUEPO010000007">
    <property type="protein sequence ID" value="KAK3317205.1"/>
    <property type="molecule type" value="Genomic_DNA"/>
</dbReference>
<reference evidence="1" key="1">
    <citation type="journal article" date="2023" name="Mol. Phylogenet. Evol.">
        <title>Genome-scale phylogeny and comparative genomics of the fungal order Sordariales.</title>
        <authorList>
            <person name="Hensen N."/>
            <person name="Bonometti L."/>
            <person name="Westerberg I."/>
            <person name="Brannstrom I.O."/>
            <person name="Guillou S."/>
            <person name="Cros-Aarteil S."/>
            <person name="Calhoun S."/>
            <person name="Haridas S."/>
            <person name="Kuo A."/>
            <person name="Mondo S."/>
            <person name="Pangilinan J."/>
            <person name="Riley R."/>
            <person name="LaButti K."/>
            <person name="Andreopoulos B."/>
            <person name="Lipzen A."/>
            <person name="Chen C."/>
            <person name="Yan M."/>
            <person name="Daum C."/>
            <person name="Ng V."/>
            <person name="Clum A."/>
            <person name="Steindorff A."/>
            <person name="Ohm R.A."/>
            <person name="Martin F."/>
            <person name="Silar P."/>
            <person name="Natvig D.O."/>
            <person name="Lalanne C."/>
            <person name="Gautier V."/>
            <person name="Ament-Velasquez S.L."/>
            <person name="Kruys A."/>
            <person name="Hutchinson M.I."/>
            <person name="Powell A.J."/>
            <person name="Barry K."/>
            <person name="Miller A.N."/>
            <person name="Grigoriev I.V."/>
            <person name="Debuchy R."/>
            <person name="Gladieux P."/>
            <person name="Hiltunen Thoren M."/>
            <person name="Johannesson H."/>
        </authorList>
    </citation>
    <scope>NUCLEOTIDE SEQUENCE</scope>
    <source>
        <strain evidence="1">SMH4131-1</strain>
    </source>
</reference>
<dbReference type="AlphaFoldDB" id="A0AAE0I2D2"/>
<accession>A0AAE0I2D2</accession>
<keyword evidence="2" id="KW-1185">Reference proteome</keyword>
<dbReference type="CDD" id="cd11577">
    <property type="entry name" value="GH71"/>
    <property type="match status" value="1"/>
</dbReference>
<dbReference type="InterPro" id="IPR005197">
    <property type="entry name" value="Glyco_hydro_71"/>
</dbReference>
<keyword evidence="1" id="KW-0378">Hydrolase</keyword>
<dbReference type="Proteomes" id="UP001286456">
    <property type="component" value="Unassembled WGS sequence"/>
</dbReference>
<dbReference type="Pfam" id="PF03659">
    <property type="entry name" value="Glyco_hydro_71"/>
    <property type="match status" value="1"/>
</dbReference>
<evidence type="ECO:0000313" key="1">
    <source>
        <dbReference type="EMBL" id="KAK3317205.1"/>
    </source>
</evidence>
<name>A0AAE0I2D2_9PEZI</name>
<dbReference type="Gene3D" id="3.20.20.80">
    <property type="entry name" value="Glycosidases"/>
    <property type="match status" value="1"/>
</dbReference>
<evidence type="ECO:0000313" key="2">
    <source>
        <dbReference type="Proteomes" id="UP001286456"/>
    </source>
</evidence>